<protein>
    <submittedName>
        <fullName evidence="2">Uncharacterized protein</fullName>
    </submittedName>
</protein>
<evidence type="ECO:0000256" key="1">
    <source>
        <dbReference type="SAM" id="MobiDB-lite"/>
    </source>
</evidence>
<dbReference type="OrthoDB" id="5337378at2759"/>
<feature type="compositionally biased region" description="Low complexity" evidence="1">
    <location>
        <begin position="34"/>
        <end position="52"/>
    </location>
</feature>
<dbReference type="STRING" id="1448308.A0A2T2N913"/>
<name>A0A2T2N913_CORCC</name>
<feature type="region of interest" description="Disordered" evidence="1">
    <location>
        <begin position="1"/>
        <end position="170"/>
    </location>
</feature>
<keyword evidence="3" id="KW-1185">Reference proteome</keyword>
<reference evidence="2 3" key="1">
    <citation type="journal article" date="2018" name="Front. Microbiol.">
        <title>Genome-Wide Analysis of Corynespora cassiicola Leaf Fall Disease Putative Effectors.</title>
        <authorList>
            <person name="Lopez D."/>
            <person name="Ribeiro S."/>
            <person name="Label P."/>
            <person name="Fumanal B."/>
            <person name="Venisse J.S."/>
            <person name="Kohler A."/>
            <person name="de Oliveira R.R."/>
            <person name="Labutti K."/>
            <person name="Lipzen A."/>
            <person name="Lail K."/>
            <person name="Bauer D."/>
            <person name="Ohm R.A."/>
            <person name="Barry K.W."/>
            <person name="Spatafora J."/>
            <person name="Grigoriev I.V."/>
            <person name="Martin F.M."/>
            <person name="Pujade-Renaud V."/>
        </authorList>
    </citation>
    <scope>NUCLEOTIDE SEQUENCE [LARGE SCALE GENOMIC DNA]</scope>
    <source>
        <strain evidence="2 3">Philippines</strain>
    </source>
</reference>
<dbReference type="Proteomes" id="UP000240883">
    <property type="component" value="Unassembled WGS sequence"/>
</dbReference>
<feature type="compositionally biased region" description="Low complexity" evidence="1">
    <location>
        <begin position="81"/>
        <end position="99"/>
    </location>
</feature>
<feature type="region of interest" description="Disordered" evidence="1">
    <location>
        <begin position="182"/>
        <end position="319"/>
    </location>
</feature>
<sequence length="335" mass="36212">MDFAYSPHRESGGTMHLPSPTHPHTYRLDGTHFSSIQQLRRSLSRSPSKPSRFTMRQADSPRSPISPLALSRAFTPKTHKPASPIAAFPEAPAAATAPAGNKKKFALRRSAPFRSSPRNRTTSKSPRRALGDAPDLGNSTPFMSKRAQGEENSSSSASRRTSSDDFSASRFELNDAPIEFKFARPRHDSSTNNTMHPLKSSPLKRMDASMSQDQGHGHSPVAKRRSLHGASAFGAPAESPTASIFDQSPAPATPATEETPRRDTVIDFGTPFSFASSPVATNNTSPVRRASSVRKNTPQRPSPAVARPKPEGEFALPGLAASKMKSNRYSLDSNL</sequence>
<evidence type="ECO:0000313" key="3">
    <source>
        <dbReference type="Proteomes" id="UP000240883"/>
    </source>
</evidence>
<gene>
    <name evidence="2" type="ORF">BS50DRAFT_455675</name>
</gene>
<feature type="compositionally biased region" description="Polar residues" evidence="1">
    <location>
        <begin position="273"/>
        <end position="286"/>
    </location>
</feature>
<proteinExistence type="predicted"/>
<dbReference type="EMBL" id="KZ678144">
    <property type="protein sequence ID" value="PSN61528.1"/>
    <property type="molecule type" value="Genomic_DNA"/>
</dbReference>
<dbReference type="AlphaFoldDB" id="A0A2T2N913"/>
<accession>A0A2T2N913</accession>
<organism evidence="2 3">
    <name type="scientific">Corynespora cassiicola Philippines</name>
    <dbReference type="NCBI Taxonomy" id="1448308"/>
    <lineage>
        <taxon>Eukaryota</taxon>
        <taxon>Fungi</taxon>
        <taxon>Dikarya</taxon>
        <taxon>Ascomycota</taxon>
        <taxon>Pezizomycotina</taxon>
        <taxon>Dothideomycetes</taxon>
        <taxon>Pleosporomycetidae</taxon>
        <taxon>Pleosporales</taxon>
        <taxon>Corynesporascaceae</taxon>
        <taxon>Corynespora</taxon>
    </lineage>
</organism>
<evidence type="ECO:0000313" key="2">
    <source>
        <dbReference type="EMBL" id="PSN61528.1"/>
    </source>
</evidence>
<feature type="compositionally biased region" description="Low complexity" evidence="1">
    <location>
        <begin position="153"/>
        <end position="170"/>
    </location>
</feature>
<feature type="non-terminal residue" evidence="2">
    <location>
        <position position="335"/>
    </location>
</feature>